<dbReference type="GO" id="GO:0031965">
    <property type="term" value="C:nuclear membrane"/>
    <property type="evidence" value="ECO:0007669"/>
    <property type="project" value="UniProtKB-SubCell"/>
</dbReference>
<reference evidence="7 8" key="1">
    <citation type="submission" date="2015-01" db="EMBL/GenBank/DDBJ databases">
        <title>The Genome Sequence of Exophiala spinifera CBS89968.</title>
        <authorList>
            <consortium name="The Broad Institute Genomics Platform"/>
            <person name="Cuomo C."/>
            <person name="de Hoog S."/>
            <person name="Gorbushina A."/>
            <person name="Stielow B."/>
            <person name="Teixiera M."/>
            <person name="Abouelleil A."/>
            <person name="Chapman S.B."/>
            <person name="Priest M."/>
            <person name="Young S.K."/>
            <person name="Wortman J."/>
            <person name="Nusbaum C."/>
            <person name="Birren B."/>
        </authorList>
    </citation>
    <scope>NUCLEOTIDE SEQUENCE [LARGE SCALE GENOMIC DNA]</scope>
    <source>
        <strain evidence="7 8">CBS 89968</strain>
    </source>
</reference>
<evidence type="ECO:0000256" key="5">
    <source>
        <dbReference type="ARBA" id="ARBA00023242"/>
    </source>
</evidence>
<organism evidence="7 8">
    <name type="scientific">Exophiala spinifera</name>
    <dbReference type="NCBI Taxonomy" id="91928"/>
    <lineage>
        <taxon>Eukaryota</taxon>
        <taxon>Fungi</taxon>
        <taxon>Dikarya</taxon>
        <taxon>Ascomycota</taxon>
        <taxon>Pezizomycotina</taxon>
        <taxon>Eurotiomycetes</taxon>
        <taxon>Chaetothyriomycetidae</taxon>
        <taxon>Chaetothyriales</taxon>
        <taxon>Herpotrichiellaceae</taxon>
        <taxon>Exophiala</taxon>
    </lineage>
</organism>
<gene>
    <name evidence="7" type="ORF">PV08_02087</name>
</gene>
<protein>
    <recommendedName>
        <fullName evidence="9">Indole-diterpene biosynthesis protein PaxU</fullName>
    </recommendedName>
</protein>
<keyword evidence="3" id="KW-1133">Transmembrane helix</keyword>
<accession>A0A0D2A9V3</accession>
<name>A0A0D2A9V3_9EURO</name>
<dbReference type="RefSeq" id="XP_016241723.1">
    <property type="nucleotide sequence ID" value="XM_016376447.1"/>
</dbReference>
<dbReference type="HOGENOM" id="CLU_036503_0_0_1"/>
<dbReference type="OrthoDB" id="77878at2759"/>
<keyword evidence="4" id="KW-0472">Membrane</keyword>
<dbReference type="AlphaFoldDB" id="A0A0D2A9V3"/>
<evidence type="ECO:0000313" key="7">
    <source>
        <dbReference type="EMBL" id="KIW21507.1"/>
    </source>
</evidence>
<evidence type="ECO:0000256" key="2">
    <source>
        <dbReference type="ARBA" id="ARBA00022692"/>
    </source>
</evidence>
<dbReference type="PANTHER" id="PTHR12265">
    <property type="entry name" value="TRANSMEMBRANE PROTEIN 53"/>
    <property type="match status" value="1"/>
</dbReference>
<evidence type="ECO:0000256" key="6">
    <source>
        <dbReference type="ARBA" id="ARBA00037847"/>
    </source>
</evidence>
<dbReference type="VEuPathDB" id="FungiDB:PV08_02087"/>
<dbReference type="PANTHER" id="PTHR12265:SF30">
    <property type="entry name" value="TRANSMEMBRANE PROTEIN 53"/>
    <property type="match status" value="1"/>
</dbReference>
<keyword evidence="8" id="KW-1185">Reference proteome</keyword>
<comment type="subcellular location">
    <subcellularLocation>
        <location evidence="6">Endomembrane system</location>
        <topology evidence="6">Single-pass membrane protein</topology>
    </subcellularLocation>
    <subcellularLocation>
        <location evidence="1">Nucleus membrane</location>
    </subcellularLocation>
</comment>
<evidence type="ECO:0000256" key="3">
    <source>
        <dbReference type="ARBA" id="ARBA00022989"/>
    </source>
</evidence>
<dbReference type="GeneID" id="27329170"/>
<keyword evidence="5" id="KW-0539">Nucleus</keyword>
<sequence>MELSGPIPELQTGEQHPDPYLADFTRLGPQIFFYEPRGSIPSDADDVTTPDLIILCSWMGALPRYIAKYTKPYQSIFPRSPILLLKQDGADLFWKPRYFQGHAIQPALSVIRQVVQEKLPGKPRILLHIFSNGGSYSALFLADAYRNSSPNKDETLPISALILDSTPSLPSSKSGHAAISELLPKSEPMRTVSSAAIWAFIGIAQTYETLSRSENITIWLRRKLNEPGSAFTQDGLKRLYIYSQADALIPAGDVESHAKEAVDIIGEERVQLEDFETSRHVGHAMLNGQRYWKLVEDLWKEMTS</sequence>
<dbReference type="Pfam" id="PF05705">
    <property type="entry name" value="DUF829"/>
    <property type="match status" value="1"/>
</dbReference>
<proteinExistence type="predicted"/>
<evidence type="ECO:0000256" key="4">
    <source>
        <dbReference type="ARBA" id="ARBA00023136"/>
    </source>
</evidence>
<evidence type="ECO:0000313" key="8">
    <source>
        <dbReference type="Proteomes" id="UP000053328"/>
    </source>
</evidence>
<dbReference type="Proteomes" id="UP000053328">
    <property type="component" value="Unassembled WGS sequence"/>
</dbReference>
<evidence type="ECO:0000256" key="1">
    <source>
        <dbReference type="ARBA" id="ARBA00004126"/>
    </source>
</evidence>
<dbReference type="EMBL" id="KN847492">
    <property type="protein sequence ID" value="KIW21507.1"/>
    <property type="molecule type" value="Genomic_DNA"/>
</dbReference>
<evidence type="ECO:0008006" key="9">
    <source>
        <dbReference type="Google" id="ProtNLM"/>
    </source>
</evidence>
<dbReference type="InterPro" id="IPR008547">
    <property type="entry name" value="DUF829_TMEM53"/>
</dbReference>
<keyword evidence="2" id="KW-0812">Transmembrane</keyword>